<dbReference type="Pfam" id="PF12796">
    <property type="entry name" value="Ank_2"/>
    <property type="match status" value="1"/>
</dbReference>
<dbReference type="SMART" id="SM00248">
    <property type="entry name" value="ANK"/>
    <property type="match status" value="3"/>
</dbReference>
<feature type="compositionally biased region" description="Acidic residues" evidence="1">
    <location>
        <begin position="302"/>
        <end position="315"/>
    </location>
</feature>
<evidence type="ECO:0000256" key="1">
    <source>
        <dbReference type="SAM" id="MobiDB-lite"/>
    </source>
</evidence>
<keyword evidence="3" id="KW-1185">Reference proteome</keyword>
<protein>
    <submittedName>
        <fullName evidence="2">Uncharacterized protein</fullName>
    </submittedName>
</protein>
<dbReference type="VEuPathDB" id="FungiDB:AeMF1_010731"/>
<name>A0A6G0WFJ7_9STRA</name>
<dbReference type="Proteomes" id="UP000481153">
    <property type="component" value="Unassembled WGS sequence"/>
</dbReference>
<reference evidence="2 3" key="1">
    <citation type="submission" date="2019-07" db="EMBL/GenBank/DDBJ databases">
        <title>Genomics analysis of Aphanomyces spp. identifies a new class of oomycete effector associated with host adaptation.</title>
        <authorList>
            <person name="Gaulin E."/>
        </authorList>
    </citation>
    <scope>NUCLEOTIDE SEQUENCE [LARGE SCALE GENOMIC DNA]</scope>
    <source>
        <strain evidence="2 3">ATCC 201684</strain>
    </source>
</reference>
<gene>
    <name evidence="2" type="ORF">Ae201684_015597</name>
</gene>
<proteinExistence type="predicted"/>
<organism evidence="2 3">
    <name type="scientific">Aphanomyces euteiches</name>
    <dbReference type="NCBI Taxonomy" id="100861"/>
    <lineage>
        <taxon>Eukaryota</taxon>
        <taxon>Sar</taxon>
        <taxon>Stramenopiles</taxon>
        <taxon>Oomycota</taxon>
        <taxon>Saprolegniomycetes</taxon>
        <taxon>Saprolegniales</taxon>
        <taxon>Verrucalvaceae</taxon>
        <taxon>Aphanomyces</taxon>
    </lineage>
</organism>
<accession>A0A6G0WFJ7</accession>
<feature type="region of interest" description="Disordered" evidence="1">
    <location>
        <begin position="295"/>
        <end position="331"/>
    </location>
</feature>
<comment type="caution">
    <text evidence="2">The sequence shown here is derived from an EMBL/GenBank/DDBJ whole genome shotgun (WGS) entry which is preliminary data.</text>
</comment>
<evidence type="ECO:0000313" key="3">
    <source>
        <dbReference type="Proteomes" id="UP000481153"/>
    </source>
</evidence>
<dbReference type="InterPro" id="IPR036770">
    <property type="entry name" value="Ankyrin_rpt-contain_sf"/>
</dbReference>
<dbReference type="AlphaFoldDB" id="A0A6G0WFJ7"/>
<dbReference type="SUPFAM" id="SSF48403">
    <property type="entry name" value="Ankyrin repeat"/>
    <property type="match status" value="1"/>
</dbReference>
<dbReference type="EMBL" id="VJMJ01000226">
    <property type="protein sequence ID" value="KAF0726084.1"/>
    <property type="molecule type" value="Genomic_DNA"/>
</dbReference>
<evidence type="ECO:0000313" key="2">
    <source>
        <dbReference type="EMBL" id="KAF0726084.1"/>
    </source>
</evidence>
<dbReference type="InterPro" id="IPR002110">
    <property type="entry name" value="Ankyrin_rpt"/>
</dbReference>
<sequence>MGVKSLLNAALLKMLIHSIRYGHVEGIRLTIEKGVDVHYIDKKGRNLVQLAIKQDTSTRMRMYVILADAGCDINHTDLRGWSCVHYACASGADDVLLDLLRRGAAVTFNRFGFCGDMDLLFPRIVKAQSLLQHTEQLSHNQQVKLCWSIFHRHIQDKGYMLEVAAPLHAFKSPLKVSFTAPTDHSLLDRIRIVDIHAETPIWQQMAKVFPVPPGNVGSIILDAEVLDRPSVYHIYYEQHNPTPMELPPAALRALENSFCVKDLDSGQTVSVKAANDFILKELESTRARLQMANVPLPHSNQDDDENNAEVDDVESTDSCSSTSHEPEWDDHRAVASGTFQCVAMVTVSIHIPRRPPPPPKATAPAIYDISISYTGHIGLTLEGIPEAKTHKVNIVVVRTTDAFHQLHPQVEAGDVLVSMNGTNMEYAGLKHTIWELKETRRPLELQFRKPTDKTTGLRRLLGRRNSNALTV</sequence>
<dbReference type="Gene3D" id="1.25.40.20">
    <property type="entry name" value="Ankyrin repeat-containing domain"/>
    <property type="match status" value="1"/>
</dbReference>